<name>A0A2A2SF32_9SPHN</name>
<keyword evidence="2" id="KW-0732">Signal</keyword>
<dbReference type="RefSeq" id="WP_095998119.1">
    <property type="nucleotide sequence ID" value="NZ_NSLI01000003.1"/>
</dbReference>
<dbReference type="OrthoDB" id="6057763at2"/>
<reference evidence="4" key="1">
    <citation type="submission" date="2017-09" db="EMBL/GenBank/DDBJ databases">
        <authorList>
            <person name="Feng G."/>
            <person name="Zhu H."/>
        </authorList>
    </citation>
    <scope>NUCLEOTIDE SEQUENCE [LARGE SCALE GENOMIC DNA]</scope>
    <source>
        <strain evidence="4">1PNM-20</strain>
    </source>
</reference>
<organism evidence="3 4">
    <name type="scientific">Sphingomonas lenta</name>
    <dbReference type="NCBI Taxonomy" id="1141887"/>
    <lineage>
        <taxon>Bacteria</taxon>
        <taxon>Pseudomonadati</taxon>
        <taxon>Pseudomonadota</taxon>
        <taxon>Alphaproteobacteria</taxon>
        <taxon>Sphingomonadales</taxon>
        <taxon>Sphingomonadaceae</taxon>
        <taxon>Sphingomonas</taxon>
    </lineage>
</organism>
<evidence type="ECO:0000256" key="1">
    <source>
        <dbReference type="SAM" id="MobiDB-lite"/>
    </source>
</evidence>
<feature type="signal peptide" evidence="2">
    <location>
        <begin position="1"/>
        <end position="16"/>
    </location>
</feature>
<keyword evidence="4" id="KW-1185">Reference proteome</keyword>
<gene>
    <name evidence="3" type="ORF">CKY28_09695</name>
</gene>
<protein>
    <recommendedName>
        <fullName evidence="5">C-type lysozyme inhibitor domain-containing protein</fullName>
    </recommendedName>
</protein>
<dbReference type="AlphaFoldDB" id="A0A2A2SF32"/>
<evidence type="ECO:0000313" key="4">
    <source>
        <dbReference type="Proteomes" id="UP000218151"/>
    </source>
</evidence>
<evidence type="ECO:0008006" key="5">
    <source>
        <dbReference type="Google" id="ProtNLM"/>
    </source>
</evidence>
<sequence length="179" mass="19133">MRALLLALLLPLAACGGPSTETGQDPSADEGEGSQPLVQEGVPENLVDDPRNTAVPLDPPPPDPNQTPRAAASPATLNAFPAAFQGRWGLVPNDCQPGRVDAKGLMEVGPTSLRFYESRGTVQRLTQPRPDRIEATLAFTGEGQEWTATQALTLIRDGLVLVREERNPPSSLRYTKCPA</sequence>
<evidence type="ECO:0000313" key="3">
    <source>
        <dbReference type="EMBL" id="PAX07876.1"/>
    </source>
</evidence>
<evidence type="ECO:0000256" key="2">
    <source>
        <dbReference type="SAM" id="SignalP"/>
    </source>
</evidence>
<proteinExistence type="predicted"/>
<feature type="chain" id="PRO_5012494478" description="C-type lysozyme inhibitor domain-containing protein" evidence="2">
    <location>
        <begin position="17"/>
        <end position="179"/>
    </location>
</feature>
<feature type="region of interest" description="Disordered" evidence="1">
    <location>
        <begin position="15"/>
        <end position="77"/>
    </location>
</feature>
<accession>A0A2A2SF32</accession>
<dbReference type="Proteomes" id="UP000218151">
    <property type="component" value="Unassembled WGS sequence"/>
</dbReference>
<comment type="caution">
    <text evidence="3">The sequence shown here is derived from an EMBL/GenBank/DDBJ whole genome shotgun (WGS) entry which is preliminary data.</text>
</comment>
<dbReference type="EMBL" id="NSLI01000003">
    <property type="protein sequence ID" value="PAX07876.1"/>
    <property type="molecule type" value="Genomic_DNA"/>
</dbReference>